<keyword evidence="9" id="KW-0539">Nucleus</keyword>
<dbReference type="Pfam" id="PF02732">
    <property type="entry name" value="ERCC4"/>
    <property type="match status" value="1"/>
</dbReference>
<dbReference type="GO" id="GO:1901255">
    <property type="term" value="P:nucleotide-excision repair involved in interstrand cross-link repair"/>
    <property type="evidence" value="ECO:0007669"/>
    <property type="project" value="TreeGrafter"/>
</dbReference>
<dbReference type="InterPro" id="IPR006166">
    <property type="entry name" value="ERCC4_domain"/>
</dbReference>
<comment type="similarity">
    <text evidence="2">Belongs to the XPF family.</text>
</comment>
<dbReference type="EMBL" id="QEAM01000260">
    <property type="protein sequence ID" value="TPX42647.1"/>
    <property type="molecule type" value="Genomic_DNA"/>
</dbReference>
<dbReference type="InterPro" id="IPR047520">
    <property type="entry name" value="XPF_nuclease"/>
</dbReference>
<gene>
    <name evidence="13" type="ORF">SeLEV6574_g05487</name>
    <name evidence="12" type="ORF">SeMB42_g05553</name>
</gene>
<dbReference type="OrthoDB" id="361020at2759"/>
<evidence type="ECO:0000313" key="13">
    <source>
        <dbReference type="EMBL" id="TPX42647.1"/>
    </source>
</evidence>
<feature type="compositionally biased region" description="Gly residues" evidence="10">
    <location>
        <begin position="597"/>
        <end position="611"/>
    </location>
</feature>
<evidence type="ECO:0000256" key="1">
    <source>
        <dbReference type="ARBA" id="ARBA00004123"/>
    </source>
</evidence>
<feature type="region of interest" description="Disordered" evidence="10">
    <location>
        <begin position="497"/>
        <end position="525"/>
    </location>
</feature>
<name>A0A507CU15_9FUNG</name>
<evidence type="ECO:0000259" key="11">
    <source>
        <dbReference type="SMART" id="SM00891"/>
    </source>
</evidence>
<reference evidence="14 15" key="1">
    <citation type="journal article" date="2019" name="Sci. Rep.">
        <title>Comparative genomics of chytrid fungi reveal insights into the obligate biotrophic and pathogenic lifestyle of Synchytrium endobioticum.</title>
        <authorList>
            <person name="van de Vossenberg B.T.L.H."/>
            <person name="Warris S."/>
            <person name="Nguyen H.D.T."/>
            <person name="van Gent-Pelzer M.P.E."/>
            <person name="Joly D.L."/>
            <person name="van de Geest H.C."/>
            <person name="Bonants P.J.M."/>
            <person name="Smith D.S."/>
            <person name="Levesque C.A."/>
            <person name="van der Lee T.A.J."/>
        </authorList>
    </citation>
    <scope>NUCLEOTIDE SEQUENCE [LARGE SCALE GENOMIC DNA]</scope>
    <source>
        <strain evidence="13 15">LEV6574</strain>
        <strain evidence="12 14">MB42</strain>
    </source>
</reference>
<evidence type="ECO:0000256" key="2">
    <source>
        <dbReference type="ARBA" id="ARBA00010015"/>
    </source>
</evidence>
<dbReference type="Gene3D" id="1.10.150.20">
    <property type="entry name" value="5' to 3' exonuclease, C-terminal subdomain"/>
    <property type="match status" value="1"/>
</dbReference>
<feature type="compositionally biased region" description="Low complexity" evidence="10">
    <location>
        <begin position="561"/>
        <end position="573"/>
    </location>
</feature>
<evidence type="ECO:0000256" key="6">
    <source>
        <dbReference type="ARBA" id="ARBA00022801"/>
    </source>
</evidence>
<keyword evidence="5" id="KW-0227">DNA damage</keyword>
<dbReference type="VEuPathDB" id="FungiDB:SeMB42_g05553"/>
<dbReference type="GO" id="GO:0000724">
    <property type="term" value="P:double-strand break repair via homologous recombination"/>
    <property type="evidence" value="ECO:0007669"/>
    <property type="project" value="TreeGrafter"/>
</dbReference>
<dbReference type="GO" id="GO:0003697">
    <property type="term" value="F:single-stranded DNA binding"/>
    <property type="evidence" value="ECO:0007669"/>
    <property type="project" value="TreeGrafter"/>
</dbReference>
<dbReference type="Proteomes" id="UP000320475">
    <property type="component" value="Unassembled WGS sequence"/>
</dbReference>
<dbReference type="Gene3D" id="3.40.50.10130">
    <property type="match status" value="1"/>
</dbReference>
<evidence type="ECO:0000256" key="7">
    <source>
        <dbReference type="ARBA" id="ARBA00023125"/>
    </source>
</evidence>
<feature type="compositionally biased region" description="Polar residues" evidence="10">
    <location>
        <begin position="499"/>
        <end position="508"/>
    </location>
</feature>
<keyword evidence="4" id="KW-0255">Endonuclease</keyword>
<comment type="caution">
    <text evidence="13">The sequence shown here is derived from an EMBL/GenBank/DDBJ whole genome shotgun (WGS) entry which is preliminary data.</text>
</comment>
<evidence type="ECO:0000313" key="14">
    <source>
        <dbReference type="Proteomes" id="UP000317494"/>
    </source>
</evidence>
<accession>A0A507CU15</accession>
<evidence type="ECO:0000256" key="5">
    <source>
        <dbReference type="ARBA" id="ARBA00022763"/>
    </source>
</evidence>
<keyword evidence="3" id="KW-0540">Nuclease</keyword>
<comment type="subcellular location">
    <subcellularLocation>
        <location evidence="1">Nucleus</location>
    </subcellularLocation>
</comment>
<feature type="domain" description="ERCC4" evidence="11">
    <location>
        <begin position="808"/>
        <end position="888"/>
    </location>
</feature>
<dbReference type="PANTHER" id="PTHR10150">
    <property type="entry name" value="DNA REPAIR ENDONUCLEASE XPF"/>
    <property type="match status" value="1"/>
</dbReference>
<evidence type="ECO:0000256" key="8">
    <source>
        <dbReference type="ARBA" id="ARBA00023204"/>
    </source>
</evidence>
<dbReference type="EMBL" id="QEAN01000269">
    <property type="protein sequence ID" value="TPX41493.1"/>
    <property type="molecule type" value="Genomic_DNA"/>
</dbReference>
<evidence type="ECO:0000313" key="15">
    <source>
        <dbReference type="Proteomes" id="UP000320475"/>
    </source>
</evidence>
<keyword evidence="7" id="KW-0238">DNA-binding</keyword>
<dbReference type="PANTHER" id="PTHR10150:SF0">
    <property type="entry name" value="DNA REPAIR ENDONUCLEASE XPF"/>
    <property type="match status" value="1"/>
</dbReference>
<evidence type="ECO:0000313" key="12">
    <source>
        <dbReference type="EMBL" id="TPX41493.1"/>
    </source>
</evidence>
<protein>
    <recommendedName>
        <fullName evidence="11">ERCC4 domain-containing protein</fullName>
    </recommendedName>
</protein>
<dbReference type="FunFam" id="3.40.50.10130:FF:000002">
    <property type="entry name" value="DNA repair endonuclease XPF"/>
    <property type="match status" value="1"/>
</dbReference>
<dbReference type="GO" id="GO:0000712">
    <property type="term" value="P:resolution of meiotic recombination intermediates"/>
    <property type="evidence" value="ECO:0007669"/>
    <property type="project" value="TreeGrafter"/>
</dbReference>
<evidence type="ECO:0000256" key="9">
    <source>
        <dbReference type="ARBA" id="ARBA00023242"/>
    </source>
</evidence>
<evidence type="ECO:0000256" key="4">
    <source>
        <dbReference type="ARBA" id="ARBA00022759"/>
    </source>
</evidence>
<dbReference type="InterPro" id="IPR011335">
    <property type="entry name" value="Restrct_endonuc-II-like"/>
</dbReference>
<evidence type="ECO:0000256" key="3">
    <source>
        <dbReference type="ARBA" id="ARBA00022722"/>
    </source>
</evidence>
<keyword evidence="14" id="KW-1185">Reference proteome</keyword>
<dbReference type="AlphaFoldDB" id="A0A507CU15"/>
<proteinExistence type="inferred from homology"/>
<dbReference type="InterPro" id="IPR010994">
    <property type="entry name" value="RuvA_2-like"/>
</dbReference>
<dbReference type="Proteomes" id="UP000317494">
    <property type="component" value="Unassembled WGS sequence"/>
</dbReference>
<keyword evidence="8" id="KW-0234">DNA repair</keyword>
<dbReference type="SUPFAM" id="SSF47781">
    <property type="entry name" value="RuvA domain 2-like"/>
    <property type="match status" value="1"/>
</dbReference>
<dbReference type="GO" id="GO:0000110">
    <property type="term" value="C:nucleotide-excision repair factor 1 complex"/>
    <property type="evidence" value="ECO:0007669"/>
    <property type="project" value="TreeGrafter"/>
</dbReference>
<dbReference type="GO" id="GO:0000014">
    <property type="term" value="F:single-stranded DNA endodeoxyribonuclease activity"/>
    <property type="evidence" value="ECO:0007669"/>
    <property type="project" value="TreeGrafter"/>
</dbReference>
<sequence>MLSVLSFHEDIIYEFLQPASPSATSSNVAAHGDGLLILARGLGLRHVILTLLRIHAKKNALVLLLNTPSREVEFLKEDIAAAACARGDLGGEDEIIAEEDRKASKLIRVIDNETPATEREALYLSGGILSVTSRILVVDMLNKVVPVHLVCGIFLNHAHRITDTSTEAFVLRLYRDGNKDGFIKAFSDYPEAWTQGIWKLEKTMKILFLRKVFIWPRFHVRVSECLGPSKVYEERIEMTKRMKEIQAALIDCITACVNELKRANPSVDVEEFTIENAMFRSFDQVVRVQLDPIWHRVSLKSKQIVGDLKTLRQLLNYLSSYDCVTFNSFVEALIASNAAGHTSVFRGADMESPWMMMDSAQLVFKLARERVYLQTKNALVTFQGLPPGVDPVLEEQPKWRHLKTIIKEIEAQRRTMLENRQNVGPILIMATGDRTCSQIREVLEGMDLTIIKSEGTAEDSLAKALSAISSASTSSIAARKKNKRRINELEFEVQDDNKTIGNESNGNIQEDCPAPTKRNTTFSTEGSERLLRRMMFNFFRWKGSLYKMRRSINKKTGGAGSSSNGSATNVVNGRTNDKSARGGTRGQPTSKRRRTRGGGTTGNNGSEGGDVQGDVPASFEKEQEDIAFYMHAFSQVEANKTDLHEDKDFDASLFTDYYGLVDESSAVIIRPYATSSTSRTGGQAANGDDDARALEEIKPQWVVLYDPDLGFIRRLEVYKAGLTKSDSGGGQVNIYLMYYGNSTEEQVYLSMIRKEKEAFEKLIHEKSVMAIPIDQDGRSQIDPDEVFYRNLDTRNAGGQRIPAKDSNLVVVDVREFRSSLPSLLHAKRLSLKPCTLEVGDYILSPLICVERKSVSDLIGSFRSGRLYNQAQSMCHYYRYPILLIEFDQHKSFSLQSASEMKSDISIADLSSKLVLLTVAFPALKIDEPSMEKAMAVGVENSEAIDSTFAITPADVLRSLPGITSKNYRHVMCEVKDLKTLSEMTLEDLQKIIGNEFARKLHEFFNKDPKDDDGISLPRASSAQI</sequence>
<keyword evidence="6" id="KW-0378">Hydrolase</keyword>
<organism evidence="13 15">
    <name type="scientific">Synchytrium endobioticum</name>
    <dbReference type="NCBI Taxonomy" id="286115"/>
    <lineage>
        <taxon>Eukaryota</taxon>
        <taxon>Fungi</taxon>
        <taxon>Fungi incertae sedis</taxon>
        <taxon>Chytridiomycota</taxon>
        <taxon>Chytridiomycota incertae sedis</taxon>
        <taxon>Chytridiomycetes</taxon>
        <taxon>Synchytriales</taxon>
        <taxon>Synchytriaceae</taxon>
        <taxon>Synchytrium</taxon>
    </lineage>
</organism>
<dbReference type="SUPFAM" id="SSF52980">
    <property type="entry name" value="Restriction endonuclease-like"/>
    <property type="match status" value="1"/>
</dbReference>
<dbReference type="GO" id="GO:0003684">
    <property type="term" value="F:damaged DNA binding"/>
    <property type="evidence" value="ECO:0007669"/>
    <property type="project" value="TreeGrafter"/>
</dbReference>
<dbReference type="CDD" id="cd20078">
    <property type="entry name" value="XPF_nuclease_XPF_euk"/>
    <property type="match status" value="1"/>
</dbReference>
<dbReference type="STRING" id="286115.A0A507CU15"/>
<evidence type="ECO:0000256" key="10">
    <source>
        <dbReference type="SAM" id="MobiDB-lite"/>
    </source>
</evidence>
<dbReference type="SMART" id="SM00891">
    <property type="entry name" value="ERCC4"/>
    <property type="match status" value="1"/>
</dbReference>
<feature type="region of interest" description="Disordered" evidence="10">
    <location>
        <begin position="554"/>
        <end position="615"/>
    </location>
</feature>